<protein>
    <submittedName>
        <fullName evidence="3">Tfp pilus assembly protein PilW</fullName>
    </submittedName>
</protein>
<name>A0A0W0TUE5_9GAMM</name>
<keyword evidence="1" id="KW-1133">Transmembrane helix</keyword>
<dbReference type="EMBL" id="LNYB01000051">
    <property type="protein sequence ID" value="KTC99245.1"/>
    <property type="molecule type" value="Genomic_DNA"/>
</dbReference>
<gene>
    <name evidence="2" type="ORF">Lfee_1411</name>
    <name evidence="3" type="ORF">NCTC12022_03458</name>
</gene>
<sequence length="247" mass="28903">MKYERGFGLTEVMISLLLASLIIIILLQHYLNCKKFYLDAQILLEREFELQLVSDLIRDSVRRAGFTPCVNINRLQSIDRRNNRTHLLAIERDVGKNRALHLNRMSEYFTPVLQVINSSRLLIPAGQAYTTKHPVLLADCYHAEVQQILSLRPTLKGVEMIFSHPFIFHYVEPIYVGEWIEEAFFIQQNRQKKWAFFYRYKHAEELTSVINKLTADINFSQEKTFVTVNLGLDDMQNLPIETTIRTP</sequence>
<dbReference type="EMBL" id="UASS01000039">
    <property type="protein sequence ID" value="SPX62693.1"/>
    <property type="molecule type" value="Genomic_DNA"/>
</dbReference>
<evidence type="ECO:0000313" key="5">
    <source>
        <dbReference type="Proteomes" id="UP000251942"/>
    </source>
</evidence>
<evidence type="ECO:0000313" key="2">
    <source>
        <dbReference type="EMBL" id="KTC99245.1"/>
    </source>
</evidence>
<reference evidence="2 4" key="1">
    <citation type="submission" date="2015-11" db="EMBL/GenBank/DDBJ databases">
        <title>Genomic analysis of 38 Legionella species identifies large and diverse effector repertoires.</title>
        <authorList>
            <person name="Burstein D."/>
            <person name="Amaro F."/>
            <person name="Zusman T."/>
            <person name="Lifshitz Z."/>
            <person name="Cohen O."/>
            <person name="Gilbert J.A."/>
            <person name="Pupko T."/>
            <person name="Shuman H.A."/>
            <person name="Segal G."/>
        </authorList>
    </citation>
    <scope>NUCLEOTIDE SEQUENCE [LARGE SCALE GENOMIC DNA]</scope>
    <source>
        <strain evidence="2 4">WO-44C</strain>
    </source>
</reference>
<proteinExistence type="predicted"/>
<dbReference type="OrthoDB" id="5652980at2"/>
<evidence type="ECO:0000256" key="1">
    <source>
        <dbReference type="SAM" id="Phobius"/>
    </source>
</evidence>
<organism evidence="2 4">
    <name type="scientific">Legionella feeleii</name>
    <dbReference type="NCBI Taxonomy" id="453"/>
    <lineage>
        <taxon>Bacteria</taxon>
        <taxon>Pseudomonadati</taxon>
        <taxon>Pseudomonadota</taxon>
        <taxon>Gammaproteobacteria</taxon>
        <taxon>Legionellales</taxon>
        <taxon>Legionellaceae</taxon>
        <taxon>Legionella</taxon>
    </lineage>
</organism>
<dbReference type="Proteomes" id="UP000251942">
    <property type="component" value="Unassembled WGS sequence"/>
</dbReference>
<keyword evidence="1" id="KW-0812">Transmembrane</keyword>
<dbReference type="RefSeq" id="WP_058445291.1">
    <property type="nucleotide sequence ID" value="NZ_CAAAHT010000017.1"/>
</dbReference>
<feature type="transmembrane region" description="Helical" evidence="1">
    <location>
        <begin position="12"/>
        <end position="31"/>
    </location>
</feature>
<accession>A0A0W0TUE5</accession>
<dbReference type="Proteomes" id="UP000054698">
    <property type="component" value="Unassembled WGS sequence"/>
</dbReference>
<evidence type="ECO:0000313" key="3">
    <source>
        <dbReference type="EMBL" id="SPX62693.1"/>
    </source>
</evidence>
<reference evidence="3 5" key="2">
    <citation type="submission" date="2018-06" db="EMBL/GenBank/DDBJ databases">
        <authorList>
            <consortium name="Pathogen Informatics"/>
            <person name="Doyle S."/>
        </authorList>
    </citation>
    <scope>NUCLEOTIDE SEQUENCE [LARGE SCALE GENOMIC DNA]</scope>
    <source>
        <strain evidence="3 5">NCTC12022</strain>
    </source>
</reference>
<keyword evidence="4" id="KW-1185">Reference proteome</keyword>
<dbReference type="AlphaFoldDB" id="A0A0W0TUE5"/>
<dbReference type="PATRIC" id="fig|453.4.peg.1542"/>
<dbReference type="STRING" id="453.Lfee_1411"/>
<keyword evidence="1" id="KW-0472">Membrane</keyword>
<evidence type="ECO:0000313" key="4">
    <source>
        <dbReference type="Proteomes" id="UP000054698"/>
    </source>
</evidence>